<organism evidence="8 9">
    <name type="scientific">Apium graveolens</name>
    <name type="common">Celery</name>
    <dbReference type="NCBI Taxonomy" id="4045"/>
    <lineage>
        <taxon>Eukaryota</taxon>
        <taxon>Viridiplantae</taxon>
        <taxon>Streptophyta</taxon>
        <taxon>Embryophyta</taxon>
        <taxon>Tracheophyta</taxon>
        <taxon>Spermatophyta</taxon>
        <taxon>Magnoliopsida</taxon>
        <taxon>eudicotyledons</taxon>
        <taxon>Gunneridae</taxon>
        <taxon>Pentapetalae</taxon>
        <taxon>asterids</taxon>
        <taxon>campanulids</taxon>
        <taxon>Apiales</taxon>
        <taxon>Apiaceae</taxon>
        <taxon>Apioideae</taxon>
        <taxon>apioid superclade</taxon>
        <taxon>Apieae</taxon>
        <taxon>Apium</taxon>
    </lineage>
</organism>
<keyword evidence="2" id="KW-0677">Repeat</keyword>
<gene>
    <name evidence="8" type="ORF">AG4045_003935</name>
</gene>
<evidence type="ECO:0000256" key="2">
    <source>
        <dbReference type="ARBA" id="ARBA00022737"/>
    </source>
</evidence>
<keyword evidence="4" id="KW-0520">NAD</keyword>
<dbReference type="InterPro" id="IPR052259">
    <property type="entry name" value="Nucleoredoxin-like"/>
</dbReference>
<dbReference type="Gene3D" id="3.40.30.10">
    <property type="entry name" value="Glutaredoxin"/>
    <property type="match status" value="1"/>
</dbReference>
<comment type="catalytic activity">
    <reaction evidence="5">
        <text>[protein]-dithiol + NAD(+) = [protein]-disulfide + NADH + H(+)</text>
        <dbReference type="Rhea" id="RHEA:18749"/>
        <dbReference type="Rhea" id="RHEA-COMP:10593"/>
        <dbReference type="Rhea" id="RHEA-COMP:10594"/>
        <dbReference type="ChEBI" id="CHEBI:15378"/>
        <dbReference type="ChEBI" id="CHEBI:29950"/>
        <dbReference type="ChEBI" id="CHEBI:50058"/>
        <dbReference type="ChEBI" id="CHEBI:57540"/>
        <dbReference type="ChEBI" id="CHEBI:57945"/>
        <dbReference type="EC" id="1.8.1.8"/>
    </reaction>
</comment>
<keyword evidence="3" id="KW-0560">Oxidoreductase</keyword>
<name>A0A6L5B800_APIGR</name>
<proteinExistence type="predicted"/>
<keyword evidence="9" id="KW-1185">Reference proteome</keyword>
<dbReference type="AlphaFoldDB" id="A0A6L5B800"/>
<evidence type="ECO:0000313" key="9">
    <source>
        <dbReference type="Proteomes" id="UP000593563"/>
    </source>
</evidence>
<evidence type="ECO:0000256" key="1">
    <source>
        <dbReference type="ARBA" id="ARBA00012612"/>
    </source>
</evidence>
<feature type="domain" description="Thioredoxin-like fold" evidence="7">
    <location>
        <begin position="9"/>
        <end position="114"/>
    </location>
</feature>
<dbReference type="GO" id="GO:0047134">
    <property type="term" value="F:protein-disulfide reductase [NAD(P)H] activity"/>
    <property type="evidence" value="ECO:0007669"/>
    <property type="project" value="UniProtKB-EC"/>
</dbReference>
<dbReference type="Pfam" id="PF13905">
    <property type="entry name" value="Thioredoxin_8"/>
    <property type="match status" value="1"/>
</dbReference>
<dbReference type="EC" id="1.8.1.8" evidence="1"/>
<comment type="catalytic activity">
    <reaction evidence="6">
        <text>[protein]-dithiol + NADP(+) = [protein]-disulfide + NADPH + H(+)</text>
        <dbReference type="Rhea" id="RHEA:18753"/>
        <dbReference type="Rhea" id="RHEA-COMP:10593"/>
        <dbReference type="Rhea" id="RHEA-COMP:10594"/>
        <dbReference type="ChEBI" id="CHEBI:15378"/>
        <dbReference type="ChEBI" id="CHEBI:29950"/>
        <dbReference type="ChEBI" id="CHEBI:50058"/>
        <dbReference type="ChEBI" id="CHEBI:57783"/>
        <dbReference type="ChEBI" id="CHEBI:58349"/>
        <dbReference type="EC" id="1.8.1.8"/>
    </reaction>
</comment>
<evidence type="ECO:0000313" key="8">
    <source>
        <dbReference type="EMBL" id="KAF1001515.1"/>
    </source>
</evidence>
<dbReference type="PANTHER" id="PTHR13871">
    <property type="entry name" value="THIOREDOXIN"/>
    <property type="match status" value="1"/>
</dbReference>
<comment type="caution">
    <text evidence="8">The sequence shown here is derived from an EMBL/GenBank/DDBJ whole genome shotgun (WGS) entry which is preliminary data.</text>
</comment>
<evidence type="ECO:0000259" key="7">
    <source>
        <dbReference type="Pfam" id="PF13905"/>
    </source>
</evidence>
<reference evidence="8" key="1">
    <citation type="submission" date="2020-01" db="EMBL/GenBank/DDBJ databases">
        <title>The Celery Genome Sequence Reveals Sequential Paleo-tetraploidization, Resistance Gene Elimination, Karyotype Evolution, and Functional Innovation in Apiales.</title>
        <authorList>
            <person name="Song X."/>
        </authorList>
    </citation>
    <scope>NUCLEOTIDE SEQUENCE</scope>
    <source>
        <tissue evidence="8">Leaf</tissue>
    </source>
</reference>
<evidence type="ECO:0000256" key="5">
    <source>
        <dbReference type="ARBA" id="ARBA00047388"/>
    </source>
</evidence>
<evidence type="ECO:0000256" key="6">
    <source>
        <dbReference type="ARBA" id="ARBA00047804"/>
    </source>
</evidence>
<feature type="non-terminal residue" evidence="8">
    <location>
        <position position="178"/>
    </location>
</feature>
<sequence length="178" mass="20536">VLIDTFKEKVVALYFYEEGITPNWLTTNIKVAYEKLAQTESCFEVVLVYLHCTSGTIDYTSEKSFQNTLETMPWLALPFKDPRCERLMRFFSYPYDGEPSVEAPALVIIGPQGKFIEPCGAEIIGKFKLPAYPFTRDRVAKLDTEIVRELTLDMLWDQNTTFRRKDGRKVSSFDIFSS</sequence>
<evidence type="ECO:0000256" key="3">
    <source>
        <dbReference type="ARBA" id="ARBA00023002"/>
    </source>
</evidence>
<dbReference type="EMBL" id="WRXP01004009">
    <property type="protein sequence ID" value="KAF1001515.1"/>
    <property type="molecule type" value="Genomic_DNA"/>
</dbReference>
<feature type="non-terminal residue" evidence="8">
    <location>
        <position position="1"/>
    </location>
</feature>
<protein>
    <recommendedName>
        <fullName evidence="1">protein-disulfide reductase</fullName>
        <ecNumber evidence="1">1.8.1.8</ecNumber>
    </recommendedName>
</protein>
<dbReference type="InterPro" id="IPR012336">
    <property type="entry name" value="Thioredoxin-like_fold"/>
</dbReference>
<dbReference type="Proteomes" id="UP000593563">
    <property type="component" value="Unassembled WGS sequence"/>
</dbReference>
<dbReference type="PANTHER" id="PTHR13871:SF96">
    <property type="entry name" value="THIOREDOXIN DOMAIN-CONTAINING PROTEIN"/>
    <property type="match status" value="1"/>
</dbReference>
<accession>A0A6L5B800</accession>
<evidence type="ECO:0000256" key="4">
    <source>
        <dbReference type="ARBA" id="ARBA00023027"/>
    </source>
</evidence>